<accession>A0A2R6S6J7</accession>
<organism evidence="1 2">
    <name type="scientific">Hermanssonia centrifuga</name>
    <dbReference type="NCBI Taxonomy" id="98765"/>
    <lineage>
        <taxon>Eukaryota</taxon>
        <taxon>Fungi</taxon>
        <taxon>Dikarya</taxon>
        <taxon>Basidiomycota</taxon>
        <taxon>Agaricomycotina</taxon>
        <taxon>Agaricomycetes</taxon>
        <taxon>Polyporales</taxon>
        <taxon>Meruliaceae</taxon>
        <taxon>Hermanssonia</taxon>
    </lineage>
</organism>
<gene>
    <name evidence="1" type="ORF">PHLCEN_2v250</name>
</gene>
<evidence type="ECO:0000313" key="2">
    <source>
        <dbReference type="Proteomes" id="UP000186601"/>
    </source>
</evidence>
<sequence>MDLDAMQQRRTNIGHETWQLGGFGSDADELAKVETSEVVWIPIDDDGRKS</sequence>
<evidence type="ECO:0000313" key="1">
    <source>
        <dbReference type="EMBL" id="PSS37908.1"/>
    </source>
</evidence>
<dbReference type="EMBL" id="MLYV02000020">
    <property type="protein sequence ID" value="PSS37908.1"/>
    <property type="molecule type" value="Genomic_DNA"/>
</dbReference>
<dbReference type="AlphaFoldDB" id="A0A2R6S6J7"/>
<protein>
    <submittedName>
        <fullName evidence="1">Uncharacterized protein</fullName>
    </submittedName>
</protein>
<reference evidence="1 2" key="1">
    <citation type="submission" date="2018-02" db="EMBL/GenBank/DDBJ databases">
        <title>Genome sequence of the basidiomycete white-rot fungus Phlebia centrifuga.</title>
        <authorList>
            <person name="Granchi Z."/>
            <person name="Peng M."/>
            <person name="de Vries R.P."/>
            <person name="Hilden K."/>
            <person name="Makela M.R."/>
            <person name="Grigoriev I."/>
            <person name="Riley R."/>
        </authorList>
    </citation>
    <scope>NUCLEOTIDE SEQUENCE [LARGE SCALE GENOMIC DNA]</scope>
    <source>
        <strain evidence="1 2">FBCC195</strain>
    </source>
</reference>
<name>A0A2R6S6J7_9APHY</name>
<keyword evidence="2" id="KW-1185">Reference proteome</keyword>
<comment type="caution">
    <text evidence="1">The sequence shown here is derived from an EMBL/GenBank/DDBJ whole genome shotgun (WGS) entry which is preliminary data.</text>
</comment>
<proteinExistence type="predicted"/>
<dbReference type="Proteomes" id="UP000186601">
    <property type="component" value="Unassembled WGS sequence"/>
</dbReference>